<dbReference type="PANTHER" id="PTHR43968">
    <property type="match status" value="1"/>
</dbReference>
<dbReference type="InterPro" id="IPR004045">
    <property type="entry name" value="Glutathione_S-Trfase_N"/>
</dbReference>
<evidence type="ECO:0000313" key="2">
    <source>
        <dbReference type="EMBL" id="CAE6397677.1"/>
    </source>
</evidence>
<proteinExistence type="predicted"/>
<dbReference type="Gene3D" id="1.20.1050.10">
    <property type="match status" value="1"/>
</dbReference>
<dbReference type="Pfam" id="PF13409">
    <property type="entry name" value="GST_N_2"/>
    <property type="match status" value="1"/>
</dbReference>
<comment type="caution">
    <text evidence="2">The sequence shown here is derived from an EMBL/GenBank/DDBJ whole genome shotgun (WGS) entry which is preliminary data.</text>
</comment>
<name>A0A8H2WSK7_9AGAM</name>
<evidence type="ECO:0000259" key="1">
    <source>
        <dbReference type="PROSITE" id="PS50404"/>
    </source>
</evidence>
<dbReference type="SUPFAM" id="SSF52833">
    <property type="entry name" value="Thioredoxin-like"/>
    <property type="match status" value="1"/>
</dbReference>
<dbReference type="InterPro" id="IPR050983">
    <property type="entry name" value="GST_Omega/HSP26"/>
</dbReference>
<feature type="domain" description="GST N-terminal" evidence="1">
    <location>
        <begin position="9"/>
        <end position="95"/>
    </location>
</feature>
<dbReference type="InterPro" id="IPR036282">
    <property type="entry name" value="Glutathione-S-Trfase_C_sf"/>
</dbReference>
<dbReference type="PROSITE" id="PS50404">
    <property type="entry name" value="GST_NTER"/>
    <property type="match status" value="1"/>
</dbReference>
<dbReference type="PANTHER" id="PTHR43968:SF6">
    <property type="entry name" value="GLUTATHIONE S-TRANSFERASE OMEGA"/>
    <property type="match status" value="1"/>
</dbReference>
<dbReference type="GO" id="GO:0005737">
    <property type="term" value="C:cytoplasm"/>
    <property type="evidence" value="ECO:0007669"/>
    <property type="project" value="TreeGrafter"/>
</dbReference>
<dbReference type="EMBL" id="CAJMWV010000462">
    <property type="protein sequence ID" value="CAE6397677.1"/>
    <property type="molecule type" value="Genomic_DNA"/>
</dbReference>
<dbReference type="InterPro" id="IPR036249">
    <property type="entry name" value="Thioredoxin-like_sf"/>
</dbReference>
<sequence>MLRYARRSDTFQLFYSAQSPYVRKVVIAGRLLGLNDRIQRVPVKTSEVTPPQDLISTNPLGKVPALIVNSAGSKRSVYDSSIILQYLDTVAAPRDKLYPPSSDPARIETLNFEALADGILDAAWLIRAETIRPEGERSAQWIAGQRNKVRRGVEALAGLPLPEFPSAKAVALACALWYLNRRLPDFNWKGVQGGDKLDDWYKRAVEHPAWVEEGDVPPS</sequence>
<reference evidence="2" key="1">
    <citation type="submission" date="2021-01" db="EMBL/GenBank/DDBJ databases">
        <authorList>
            <person name="Kaushik A."/>
        </authorList>
    </citation>
    <scope>NUCLEOTIDE SEQUENCE</scope>
    <source>
        <strain evidence="2">AG3-1AP</strain>
    </source>
</reference>
<organism evidence="2 3">
    <name type="scientific">Rhizoctonia solani</name>
    <dbReference type="NCBI Taxonomy" id="456999"/>
    <lineage>
        <taxon>Eukaryota</taxon>
        <taxon>Fungi</taxon>
        <taxon>Dikarya</taxon>
        <taxon>Basidiomycota</taxon>
        <taxon>Agaricomycotina</taxon>
        <taxon>Agaricomycetes</taxon>
        <taxon>Cantharellales</taxon>
        <taxon>Ceratobasidiaceae</taxon>
        <taxon>Rhizoctonia</taxon>
    </lineage>
</organism>
<dbReference type="Proteomes" id="UP000663831">
    <property type="component" value="Unassembled WGS sequence"/>
</dbReference>
<evidence type="ECO:0000313" key="3">
    <source>
        <dbReference type="Proteomes" id="UP000663831"/>
    </source>
</evidence>
<dbReference type="Gene3D" id="3.40.30.10">
    <property type="entry name" value="Glutaredoxin"/>
    <property type="match status" value="1"/>
</dbReference>
<accession>A0A8H2WSK7</accession>
<dbReference type="SUPFAM" id="SSF47616">
    <property type="entry name" value="GST C-terminal domain-like"/>
    <property type="match status" value="1"/>
</dbReference>
<dbReference type="AlphaFoldDB" id="A0A8H2WSK7"/>
<protein>
    <recommendedName>
        <fullName evidence="1">GST N-terminal domain-containing protein</fullName>
    </recommendedName>
</protein>
<gene>
    <name evidence="2" type="ORF">RDB_LOCUS12498</name>
</gene>